<dbReference type="Proteomes" id="UP000605986">
    <property type="component" value="Unassembled WGS sequence"/>
</dbReference>
<name>A0A8H4NSF2_9HYPO</name>
<keyword evidence="1" id="KW-0812">Transmembrane</keyword>
<protein>
    <submittedName>
        <fullName evidence="2">Uncharacterized protein</fullName>
    </submittedName>
</protein>
<proteinExistence type="predicted"/>
<feature type="transmembrane region" description="Helical" evidence="1">
    <location>
        <begin position="403"/>
        <end position="423"/>
    </location>
</feature>
<dbReference type="OrthoDB" id="5378430at2759"/>
<comment type="caution">
    <text evidence="2">The sequence shown here is derived from an EMBL/GenBank/DDBJ whole genome shotgun (WGS) entry which is preliminary data.</text>
</comment>
<reference evidence="2" key="1">
    <citation type="submission" date="2020-01" db="EMBL/GenBank/DDBJ databases">
        <title>Identification and distribution of gene clusters putatively required for synthesis of sphingolipid metabolism inhibitors in phylogenetically diverse species of the filamentous fungus Fusarium.</title>
        <authorList>
            <person name="Kim H.-S."/>
            <person name="Busman M."/>
            <person name="Brown D.W."/>
            <person name="Divon H."/>
            <person name="Uhlig S."/>
            <person name="Proctor R.H."/>
        </authorList>
    </citation>
    <scope>NUCLEOTIDE SEQUENCE</scope>
    <source>
        <strain evidence="2">NRRL 53441</strain>
    </source>
</reference>
<evidence type="ECO:0000256" key="1">
    <source>
        <dbReference type="SAM" id="Phobius"/>
    </source>
</evidence>
<keyword evidence="3" id="KW-1185">Reference proteome</keyword>
<dbReference type="EMBL" id="JAADJG010000483">
    <property type="protein sequence ID" value="KAF4446025.1"/>
    <property type="molecule type" value="Genomic_DNA"/>
</dbReference>
<keyword evidence="1" id="KW-1133">Transmembrane helix</keyword>
<accession>A0A8H4NSF2</accession>
<keyword evidence="1" id="KW-0472">Membrane</keyword>
<dbReference type="AlphaFoldDB" id="A0A8H4NSF2"/>
<sequence>MLFIALFVNEYHALAYPWQSRQQEDGLVLRSSDITTIFSIATKVLEYLRLSWAGMIAWRLAFILMEHQGLEIKHLSRYLKGLPPLKRPRGKEGLTMLLLLILLPQSFIEPLIMGSLDWSFATTGSKPTTVASAEPTAGARAWYWYLDNIPNRQIAIRTAGGMVSRAWGAEDLRRPASCRHVMPITSPVNSTLLNAVLPSIQIHNITWEMGAIPGDIARYARENASALSVVNESPFEYTRTGVGALFNPGEAWNTREAVKMDHGLLRAFPGNNNEVNETCIARGTIYFTAVTVKAHGSKFVTPQVVEYNCSNDFTNLEEEIEPSIWTREALWLLPDTMTQIAIMNTSQLPTWENLDNYTETLIRISYLANWDTLHALYDDKDNGKMTLLPAQPRLRASVGFIRLYTWYGVTLLLPVTGILLKYLHRSCKRGMIADEVALLFSDTSEITKRHHDLTALTTLSKSDEELRPMLIRQSRTKEGVFKIGFVHGERQSLEQTSALL</sequence>
<evidence type="ECO:0000313" key="2">
    <source>
        <dbReference type="EMBL" id="KAF4446025.1"/>
    </source>
</evidence>
<evidence type="ECO:0000313" key="3">
    <source>
        <dbReference type="Proteomes" id="UP000605986"/>
    </source>
</evidence>
<organism evidence="2 3">
    <name type="scientific">Fusarium austroafricanum</name>
    <dbReference type="NCBI Taxonomy" id="2364996"/>
    <lineage>
        <taxon>Eukaryota</taxon>
        <taxon>Fungi</taxon>
        <taxon>Dikarya</taxon>
        <taxon>Ascomycota</taxon>
        <taxon>Pezizomycotina</taxon>
        <taxon>Sordariomycetes</taxon>
        <taxon>Hypocreomycetidae</taxon>
        <taxon>Hypocreales</taxon>
        <taxon>Nectriaceae</taxon>
        <taxon>Fusarium</taxon>
        <taxon>Fusarium concolor species complex</taxon>
    </lineage>
</organism>
<gene>
    <name evidence="2" type="ORF">F53441_10283</name>
</gene>